<dbReference type="AlphaFoldDB" id="A0A0E3PT14"/>
<proteinExistence type="predicted"/>
<feature type="transmembrane region" description="Helical" evidence="1">
    <location>
        <begin position="29"/>
        <end position="53"/>
    </location>
</feature>
<keyword evidence="1" id="KW-0812">Transmembrane</keyword>
<evidence type="ECO:0000313" key="3">
    <source>
        <dbReference type="Proteomes" id="UP000033123"/>
    </source>
</evidence>
<organism evidence="2 3">
    <name type="scientific">Methanosarcina siciliae C2J</name>
    <dbReference type="NCBI Taxonomy" id="1434118"/>
    <lineage>
        <taxon>Archaea</taxon>
        <taxon>Methanobacteriati</taxon>
        <taxon>Methanobacteriota</taxon>
        <taxon>Stenosarchaea group</taxon>
        <taxon>Methanomicrobia</taxon>
        <taxon>Methanosarcinales</taxon>
        <taxon>Methanosarcinaceae</taxon>
        <taxon>Methanosarcina</taxon>
    </lineage>
</organism>
<evidence type="ECO:0000256" key="1">
    <source>
        <dbReference type="SAM" id="Phobius"/>
    </source>
</evidence>
<evidence type="ECO:0000313" key="2">
    <source>
        <dbReference type="EMBL" id="AKB38562.1"/>
    </source>
</evidence>
<dbReference type="HOGENOM" id="CLU_1965597_0_0_2"/>
<keyword evidence="1" id="KW-0472">Membrane</keyword>
<sequence length="127" mass="15042">MKRADKFRFSFPHLFFCELKYVPGFRESILSAGGHFFGKFLLVAVLIFGLFFIRMEGWFRLPCGAGGISESPISGFVINQRIFPVNRKMEKYRGKNRKNVKKYRRTQIICKKGRILKWSYLWVKYSL</sequence>
<dbReference type="STRING" id="1434118.MSSAC_3972"/>
<dbReference type="Proteomes" id="UP000033123">
    <property type="component" value="Chromosome"/>
</dbReference>
<gene>
    <name evidence="2" type="ORF">MSSAC_3972</name>
</gene>
<name>A0A0E3PT14_9EURY</name>
<dbReference type="KEGG" id="msj:MSSAC_3972"/>
<accession>A0A0E3PT14</accession>
<dbReference type="EMBL" id="CP009508">
    <property type="protein sequence ID" value="AKB38562.1"/>
    <property type="molecule type" value="Genomic_DNA"/>
</dbReference>
<protein>
    <submittedName>
        <fullName evidence="2">Uncharacterized protein</fullName>
    </submittedName>
</protein>
<keyword evidence="1" id="KW-1133">Transmembrane helix</keyword>
<reference evidence="2 3" key="1">
    <citation type="submission" date="2014-07" db="EMBL/GenBank/DDBJ databases">
        <title>Methanogenic archaea and the global carbon cycle.</title>
        <authorList>
            <person name="Henriksen J.R."/>
            <person name="Luke J."/>
            <person name="Reinhart S."/>
            <person name="Benedict M.N."/>
            <person name="Youngblut N.D."/>
            <person name="Metcalf M.E."/>
            <person name="Whitaker R.J."/>
            <person name="Metcalf W.W."/>
        </authorList>
    </citation>
    <scope>NUCLEOTIDE SEQUENCE [LARGE SCALE GENOMIC DNA]</scope>
    <source>
        <strain evidence="2 3">C2J</strain>
    </source>
</reference>